<feature type="transmembrane region" description="Helical" evidence="1">
    <location>
        <begin position="26"/>
        <end position="49"/>
    </location>
</feature>
<proteinExistence type="predicted"/>
<organism evidence="2">
    <name type="scientific">Gongylonema pulchrum</name>
    <dbReference type="NCBI Taxonomy" id="637853"/>
    <lineage>
        <taxon>Eukaryota</taxon>
        <taxon>Metazoa</taxon>
        <taxon>Ecdysozoa</taxon>
        <taxon>Nematoda</taxon>
        <taxon>Chromadorea</taxon>
        <taxon>Rhabditida</taxon>
        <taxon>Spirurina</taxon>
        <taxon>Spiruromorpha</taxon>
        <taxon>Spiruroidea</taxon>
        <taxon>Gongylonematidae</taxon>
        <taxon>Gongylonema</taxon>
    </lineage>
</organism>
<dbReference type="PANTHER" id="PTHR45757">
    <property type="entry name" value="PROTEIN CBG23364-RELATED"/>
    <property type="match status" value="1"/>
</dbReference>
<sequence>LSCLSFSVYGFYRSVVLVGRFFGQFIVSYIQLFAGLAFFLSAAAATFFVEENTSDEWRVIFLLLAAIILISAAVFGVFGSAVPEDWSKDSWDPSVARPMITFDQIDYYTDECGILEMKVLR</sequence>
<keyword evidence="1" id="KW-1133">Transmembrane helix</keyword>
<keyword evidence="1" id="KW-0472">Membrane</keyword>
<name>A0A183D3W3_9BILA</name>
<protein>
    <submittedName>
        <fullName evidence="2">MFS domain-containing protein</fullName>
    </submittedName>
</protein>
<dbReference type="AlphaFoldDB" id="A0A183D3W3"/>
<feature type="transmembrane region" description="Helical" evidence="1">
    <location>
        <begin position="61"/>
        <end position="82"/>
    </location>
</feature>
<reference evidence="2" key="1">
    <citation type="submission" date="2016-06" db="UniProtKB">
        <authorList>
            <consortium name="WormBaseParasite"/>
        </authorList>
    </citation>
    <scope>IDENTIFICATION</scope>
</reference>
<evidence type="ECO:0000256" key="1">
    <source>
        <dbReference type="SAM" id="Phobius"/>
    </source>
</evidence>
<evidence type="ECO:0000313" key="2">
    <source>
        <dbReference type="WBParaSite" id="GPUH_0000341001-mRNA-1"/>
    </source>
</evidence>
<dbReference type="GO" id="GO:0016020">
    <property type="term" value="C:membrane"/>
    <property type="evidence" value="ECO:0007669"/>
    <property type="project" value="TreeGrafter"/>
</dbReference>
<dbReference type="WBParaSite" id="GPUH_0000341001-mRNA-1">
    <property type="protein sequence ID" value="GPUH_0000341001-mRNA-1"/>
    <property type="gene ID" value="GPUH_0000341001"/>
</dbReference>
<keyword evidence="1" id="KW-0812">Transmembrane</keyword>
<accession>A0A183D3W3</accession>